<dbReference type="RefSeq" id="XP_033685833.1">
    <property type="nucleotide sequence ID" value="XM_033821376.1"/>
</dbReference>
<dbReference type="Proteomes" id="UP000800094">
    <property type="component" value="Unassembled WGS sequence"/>
</dbReference>
<evidence type="ECO:0008006" key="5">
    <source>
        <dbReference type="Google" id="ProtNLM"/>
    </source>
</evidence>
<evidence type="ECO:0000313" key="4">
    <source>
        <dbReference type="Proteomes" id="UP000800094"/>
    </source>
</evidence>
<keyword evidence="4" id="KW-1185">Reference proteome</keyword>
<feature type="transmembrane region" description="Helical" evidence="2">
    <location>
        <begin position="249"/>
        <end position="269"/>
    </location>
</feature>
<feature type="compositionally biased region" description="Polar residues" evidence="1">
    <location>
        <begin position="670"/>
        <end position="688"/>
    </location>
</feature>
<feature type="transmembrane region" description="Helical" evidence="2">
    <location>
        <begin position="386"/>
        <end position="410"/>
    </location>
</feature>
<dbReference type="AlphaFoldDB" id="A0A6A6IKU2"/>
<keyword evidence="2" id="KW-1133">Transmembrane helix</keyword>
<feature type="region of interest" description="Disordered" evidence="1">
    <location>
        <begin position="666"/>
        <end position="688"/>
    </location>
</feature>
<evidence type="ECO:0000256" key="2">
    <source>
        <dbReference type="SAM" id="Phobius"/>
    </source>
</evidence>
<dbReference type="GeneID" id="54574706"/>
<feature type="transmembrane region" description="Helical" evidence="2">
    <location>
        <begin position="544"/>
        <end position="563"/>
    </location>
</feature>
<name>A0A6A6IKU2_9PLEO</name>
<proteinExistence type="predicted"/>
<feature type="transmembrane region" description="Helical" evidence="2">
    <location>
        <begin position="569"/>
        <end position="596"/>
    </location>
</feature>
<dbReference type="OrthoDB" id="3867516at2759"/>
<gene>
    <name evidence="3" type="ORF">BU26DRAFT_270601</name>
</gene>
<reference evidence="3" key="1">
    <citation type="journal article" date="2020" name="Stud. Mycol.">
        <title>101 Dothideomycetes genomes: a test case for predicting lifestyles and emergence of pathogens.</title>
        <authorList>
            <person name="Haridas S."/>
            <person name="Albert R."/>
            <person name="Binder M."/>
            <person name="Bloem J."/>
            <person name="Labutti K."/>
            <person name="Salamov A."/>
            <person name="Andreopoulos B."/>
            <person name="Baker S."/>
            <person name="Barry K."/>
            <person name="Bills G."/>
            <person name="Bluhm B."/>
            <person name="Cannon C."/>
            <person name="Castanera R."/>
            <person name="Culley D."/>
            <person name="Daum C."/>
            <person name="Ezra D."/>
            <person name="Gonzalez J."/>
            <person name="Henrissat B."/>
            <person name="Kuo A."/>
            <person name="Liang C."/>
            <person name="Lipzen A."/>
            <person name="Lutzoni F."/>
            <person name="Magnuson J."/>
            <person name="Mondo S."/>
            <person name="Nolan M."/>
            <person name="Ohm R."/>
            <person name="Pangilinan J."/>
            <person name="Park H.-J."/>
            <person name="Ramirez L."/>
            <person name="Alfaro M."/>
            <person name="Sun H."/>
            <person name="Tritt A."/>
            <person name="Yoshinaga Y."/>
            <person name="Zwiers L.-H."/>
            <person name="Turgeon B."/>
            <person name="Goodwin S."/>
            <person name="Spatafora J."/>
            <person name="Crous P."/>
            <person name="Grigoriev I."/>
        </authorList>
    </citation>
    <scope>NUCLEOTIDE SEQUENCE</scope>
    <source>
        <strain evidence="3">CBS 122368</strain>
    </source>
</reference>
<protein>
    <recommendedName>
        <fullName evidence="5">Transmembrane protein</fullName>
    </recommendedName>
</protein>
<keyword evidence="2" id="KW-0472">Membrane</keyword>
<evidence type="ECO:0000256" key="1">
    <source>
        <dbReference type="SAM" id="MobiDB-lite"/>
    </source>
</evidence>
<evidence type="ECO:0000313" key="3">
    <source>
        <dbReference type="EMBL" id="KAF2250829.1"/>
    </source>
</evidence>
<organism evidence="3 4">
    <name type="scientific">Trematosphaeria pertusa</name>
    <dbReference type="NCBI Taxonomy" id="390896"/>
    <lineage>
        <taxon>Eukaryota</taxon>
        <taxon>Fungi</taxon>
        <taxon>Dikarya</taxon>
        <taxon>Ascomycota</taxon>
        <taxon>Pezizomycotina</taxon>
        <taxon>Dothideomycetes</taxon>
        <taxon>Pleosporomycetidae</taxon>
        <taxon>Pleosporales</taxon>
        <taxon>Massarineae</taxon>
        <taxon>Trematosphaeriaceae</taxon>
        <taxon>Trematosphaeria</taxon>
    </lineage>
</organism>
<dbReference type="EMBL" id="ML987193">
    <property type="protein sequence ID" value="KAF2250829.1"/>
    <property type="molecule type" value="Genomic_DNA"/>
</dbReference>
<feature type="transmembrane region" description="Helical" evidence="2">
    <location>
        <begin position="352"/>
        <end position="374"/>
    </location>
</feature>
<keyword evidence="2" id="KW-0812">Transmembrane</keyword>
<accession>A0A6A6IKU2</accession>
<sequence>MANTPPYSTATFLAYRVFFFLPHLLDKQRSSCRKMARSRVRFAVAFCVLAPSFVGMAAARDPPFRVNIGYFKFPVSDPEMKARVERVENNITAWDDFYDATLDYWLANWNNTQPLPEDTEETALRRFANKTKVDVEDFGTILQQAKDGYATDLRAQNNDPQQLWEFDGTDLSEKVLDVTEEEFKFLHHERLAAYAGVGSPVDCSVHIDRMLDGMSEWEKAGMAAASTLMALLPTFLAFGNLFVPRSSEAFATSWLIGLGAALFSLGLPVRSISCIRRKQVLELATLDKDPLDTIAELGEEDAPSDAANGTTQKAPKHTLEDLQQWTRPDAPHKYMRDFARIRKAVDSYAERWHWWHVPALLIAAAQGCIFGFAIEPLLKAAGIPKFIFACAGVNWTGLYLSVSAIANALLRLAMWQLCDHEIVNIYHLTDAARDALDAIKKPSMPTTVTQLPPLYPPLISKFHTNFGRLVQRIIPSYQPLREEHPSGALSQPVREHLDSIASVLKNPFSMLKSGFADTAAAPRYRPLIVLIHLSTQGRPQLRTLFTGFCEAALLLVLTFFFASQWGGNLYITAIALALILVFITVGRALAIIYVWLSARTWGLHAINCDEQDEILGCLRIVCSMEGVLVRINGAHYYDGYRLDYEPSFGAWRREYARGDYDEAVLRPGSTGATQVQVEPKGTSTQSPV</sequence>